<evidence type="ECO:0000256" key="4">
    <source>
        <dbReference type="ARBA" id="ARBA00022679"/>
    </source>
</evidence>
<feature type="transmembrane region" description="Helical" evidence="8">
    <location>
        <begin position="25"/>
        <end position="44"/>
    </location>
</feature>
<keyword evidence="7 8" id="KW-0472">Membrane</keyword>
<evidence type="ECO:0000256" key="5">
    <source>
        <dbReference type="ARBA" id="ARBA00022692"/>
    </source>
</evidence>
<dbReference type="GO" id="GO:0008374">
    <property type="term" value="F:O-acyltransferase activity"/>
    <property type="evidence" value="ECO:0007669"/>
    <property type="project" value="InterPro"/>
</dbReference>
<sequence>MGFAGFVLSVLPTIPDPALRQPLTFSAIAPLFACYYVQAILVQFPGPRTFLLRLSLLPVIVWSGWYAATRYDFAWRLALLAGQERGRFEAGNYGYVFWIIFIVLRAVEWTFASRPYRRLRPDDSPDSASKLMSKDEAALPFRRTLQDAGELLFNQRGLGWSWSLNPFPPQVAPRPLKRILLSLLLKSFIADLATYSIQCLRPTVLRSGGDTIFDPSLPPPIQYATAIYISIMAAIRLYCSVDLIYLFATLPACLLFGQSTTQWPPPSDRPWLSTSIADFWGNRWHQFYSRTLRAVGSKPLYMVWGRPGAVMGAFALSAVVHDWALYGLGRGTDFGTVGLFFVMMGVGILLEGLWEEGLGMGRVRGWRGWVWAMGWIVGWGTVLIEGWARKGWMADDIEEEMRVSKWVVDGLVRVVMSLGHVVPRS</sequence>
<keyword evidence="4" id="KW-0808">Transferase</keyword>
<keyword evidence="5 8" id="KW-0812">Transmembrane</keyword>
<dbReference type="Proteomes" id="UP000053927">
    <property type="component" value="Unassembled WGS sequence"/>
</dbReference>
<feature type="transmembrane region" description="Helical" evidence="8">
    <location>
        <begin position="93"/>
        <end position="111"/>
    </location>
</feature>
<dbReference type="EMBL" id="JH687398">
    <property type="protein sequence ID" value="EIM80401.1"/>
    <property type="molecule type" value="Genomic_DNA"/>
</dbReference>
<feature type="transmembrane region" description="Helical" evidence="8">
    <location>
        <begin position="51"/>
        <end position="68"/>
    </location>
</feature>
<evidence type="ECO:0000256" key="1">
    <source>
        <dbReference type="ARBA" id="ARBA00004141"/>
    </source>
</evidence>
<dbReference type="PANTHER" id="PTHR31595">
    <property type="entry name" value="LONG-CHAIN-ALCOHOL O-FATTY-ACYLTRANSFERASE 3-RELATED"/>
    <property type="match status" value="1"/>
</dbReference>
<evidence type="ECO:0000256" key="6">
    <source>
        <dbReference type="ARBA" id="ARBA00022989"/>
    </source>
</evidence>
<organism evidence="10 11">
    <name type="scientific">Stereum hirsutum (strain FP-91666)</name>
    <name type="common">White-rot fungus</name>
    <dbReference type="NCBI Taxonomy" id="721885"/>
    <lineage>
        <taxon>Eukaryota</taxon>
        <taxon>Fungi</taxon>
        <taxon>Dikarya</taxon>
        <taxon>Basidiomycota</taxon>
        <taxon>Agaricomycotina</taxon>
        <taxon>Agaricomycetes</taxon>
        <taxon>Russulales</taxon>
        <taxon>Stereaceae</taxon>
        <taxon>Stereum</taxon>
    </lineage>
</organism>
<dbReference type="OMA" id="LTHYHIQ"/>
<name>R7RYB8_STEHR</name>
<reference evidence="11" key="1">
    <citation type="journal article" date="2012" name="Science">
        <title>The Paleozoic origin of enzymatic lignin decomposition reconstructed from 31 fungal genomes.</title>
        <authorList>
            <person name="Floudas D."/>
            <person name="Binder M."/>
            <person name="Riley R."/>
            <person name="Barry K."/>
            <person name="Blanchette R.A."/>
            <person name="Henrissat B."/>
            <person name="Martinez A.T."/>
            <person name="Otillar R."/>
            <person name="Spatafora J.W."/>
            <person name="Yadav J.S."/>
            <person name="Aerts A."/>
            <person name="Benoit I."/>
            <person name="Boyd A."/>
            <person name="Carlson A."/>
            <person name="Copeland A."/>
            <person name="Coutinho P.M."/>
            <person name="de Vries R.P."/>
            <person name="Ferreira P."/>
            <person name="Findley K."/>
            <person name="Foster B."/>
            <person name="Gaskell J."/>
            <person name="Glotzer D."/>
            <person name="Gorecki P."/>
            <person name="Heitman J."/>
            <person name="Hesse C."/>
            <person name="Hori C."/>
            <person name="Igarashi K."/>
            <person name="Jurgens J.A."/>
            <person name="Kallen N."/>
            <person name="Kersten P."/>
            <person name="Kohler A."/>
            <person name="Kuees U."/>
            <person name="Kumar T.K.A."/>
            <person name="Kuo A."/>
            <person name="LaButti K."/>
            <person name="Larrondo L.F."/>
            <person name="Lindquist E."/>
            <person name="Ling A."/>
            <person name="Lombard V."/>
            <person name="Lucas S."/>
            <person name="Lundell T."/>
            <person name="Martin R."/>
            <person name="McLaughlin D.J."/>
            <person name="Morgenstern I."/>
            <person name="Morin E."/>
            <person name="Murat C."/>
            <person name="Nagy L.G."/>
            <person name="Nolan M."/>
            <person name="Ohm R.A."/>
            <person name="Patyshakuliyeva A."/>
            <person name="Rokas A."/>
            <person name="Ruiz-Duenas F.J."/>
            <person name="Sabat G."/>
            <person name="Salamov A."/>
            <person name="Samejima M."/>
            <person name="Schmutz J."/>
            <person name="Slot J.C."/>
            <person name="St John F."/>
            <person name="Stenlid J."/>
            <person name="Sun H."/>
            <person name="Sun S."/>
            <person name="Syed K."/>
            <person name="Tsang A."/>
            <person name="Wiebenga A."/>
            <person name="Young D."/>
            <person name="Pisabarro A."/>
            <person name="Eastwood D.C."/>
            <person name="Martin F."/>
            <person name="Cullen D."/>
            <person name="Grigoriev I.V."/>
            <person name="Hibbett D.S."/>
        </authorList>
    </citation>
    <scope>NUCLEOTIDE SEQUENCE [LARGE SCALE GENOMIC DNA]</scope>
    <source>
        <strain evidence="11">FP-91666</strain>
    </source>
</reference>
<feature type="transmembrane region" description="Helical" evidence="8">
    <location>
        <begin position="237"/>
        <end position="257"/>
    </location>
</feature>
<gene>
    <name evidence="10" type="ORF">STEHIDRAFT_105478</name>
</gene>
<evidence type="ECO:0000256" key="7">
    <source>
        <dbReference type="ARBA" id="ARBA00023136"/>
    </source>
</evidence>
<dbReference type="InterPro" id="IPR044851">
    <property type="entry name" value="Wax_synthase"/>
</dbReference>
<accession>R7RYB8</accession>
<feature type="transmembrane region" description="Helical" evidence="8">
    <location>
        <begin position="308"/>
        <end position="327"/>
    </location>
</feature>
<dbReference type="PANTHER" id="PTHR31595:SF57">
    <property type="entry name" value="OS04G0481900 PROTEIN"/>
    <property type="match status" value="1"/>
</dbReference>
<comment type="similarity">
    <text evidence="3">Belongs to the wax synthase family.</text>
</comment>
<feature type="transmembrane region" description="Helical" evidence="8">
    <location>
        <begin position="366"/>
        <end position="384"/>
    </location>
</feature>
<dbReference type="OrthoDB" id="1077582at2759"/>
<proteinExistence type="inferred from homology"/>
<dbReference type="Pfam" id="PF13813">
    <property type="entry name" value="MBOAT_2"/>
    <property type="match status" value="1"/>
</dbReference>
<keyword evidence="11" id="KW-1185">Reference proteome</keyword>
<comment type="subcellular location">
    <subcellularLocation>
        <location evidence="1">Membrane</location>
        <topology evidence="1">Multi-pass membrane protein</topology>
    </subcellularLocation>
</comment>
<dbReference type="GO" id="GO:0006629">
    <property type="term" value="P:lipid metabolic process"/>
    <property type="evidence" value="ECO:0007669"/>
    <property type="project" value="InterPro"/>
</dbReference>
<dbReference type="GO" id="GO:0016020">
    <property type="term" value="C:membrane"/>
    <property type="evidence" value="ECO:0007669"/>
    <property type="project" value="UniProtKB-SubCell"/>
</dbReference>
<evidence type="ECO:0000313" key="10">
    <source>
        <dbReference type="EMBL" id="EIM80401.1"/>
    </source>
</evidence>
<dbReference type="RefSeq" id="XP_007310533.1">
    <property type="nucleotide sequence ID" value="XM_007310471.1"/>
</dbReference>
<evidence type="ECO:0000259" key="9">
    <source>
        <dbReference type="Pfam" id="PF13813"/>
    </source>
</evidence>
<dbReference type="eggNOG" id="ENOG502S5TH">
    <property type="taxonomic scope" value="Eukaryota"/>
</dbReference>
<evidence type="ECO:0000256" key="3">
    <source>
        <dbReference type="ARBA" id="ARBA00007282"/>
    </source>
</evidence>
<evidence type="ECO:0000256" key="8">
    <source>
        <dbReference type="SAM" id="Phobius"/>
    </source>
</evidence>
<dbReference type="KEGG" id="shs:STEHIDRAFT_105478"/>
<dbReference type="GeneID" id="18794746"/>
<feature type="domain" description="Wax synthase" evidence="9">
    <location>
        <begin position="263"/>
        <end position="342"/>
    </location>
</feature>
<dbReference type="InterPro" id="IPR032805">
    <property type="entry name" value="Wax_synthase_dom"/>
</dbReference>
<feature type="transmembrane region" description="Helical" evidence="8">
    <location>
        <begin position="334"/>
        <end position="354"/>
    </location>
</feature>
<comment type="pathway">
    <text evidence="2">Secondary metabolite biosynthesis.</text>
</comment>
<dbReference type="AlphaFoldDB" id="R7RYB8"/>
<evidence type="ECO:0000256" key="2">
    <source>
        <dbReference type="ARBA" id="ARBA00005179"/>
    </source>
</evidence>
<protein>
    <recommendedName>
        <fullName evidence="9">Wax synthase domain-containing protein</fullName>
    </recommendedName>
</protein>
<evidence type="ECO:0000313" key="11">
    <source>
        <dbReference type="Proteomes" id="UP000053927"/>
    </source>
</evidence>
<keyword evidence="6 8" id="KW-1133">Transmembrane helix</keyword>